<feature type="transmembrane region" description="Helical" evidence="1">
    <location>
        <begin position="357"/>
        <end position="377"/>
    </location>
</feature>
<feature type="transmembrane region" description="Helical" evidence="1">
    <location>
        <begin position="436"/>
        <end position="458"/>
    </location>
</feature>
<reference evidence="2 3" key="1">
    <citation type="submission" date="2019-07" db="EMBL/GenBank/DDBJ databases">
        <title>Tepidimonas thermarum AA-1 draft genome.</title>
        <authorList>
            <person name="Da Costa M.S."/>
            <person name="Froufe H.J.C."/>
            <person name="Egas C."/>
            <person name="Albuquerque L."/>
        </authorList>
    </citation>
    <scope>NUCLEOTIDE SEQUENCE [LARGE SCALE GENOMIC DNA]</scope>
    <source>
        <strain evidence="2 3">AA-1</strain>
    </source>
</reference>
<dbReference type="OrthoDB" id="8556356at2"/>
<organism evidence="2 3">
    <name type="scientific">Tepidimonas thermarum</name>
    <dbReference type="NCBI Taxonomy" id="335431"/>
    <lineage>
        <taxon>Bacteria</taxon>
        <taxon>Pseudomonadati</taxon>
        <taxon>Pseudomonadota</taxon>
        <taxon>Betaproteobacteria</taxon>
        <taxon>Burkholderiales</taxon>
        <taxon>Tepidimonas</taxon>
    </lineage>
</organism>
<comment type="caution">
    <text evidence="2">The sequence shown here is derived from an EMBL/GenBank/DDBJ whole genome shotgun (WGS) entry which is preliminary data.</text>
</comment>
<protein>
    <recommendedName>
        <fullName evidence="4">Lipid IV(A) 4-amino-4-deoxy-L-arabinosyltransferase</fullName>
    </recommendedName>
</protein>
<feature type="transmembrane region" description="Helical" evidence="1">
    <location>
        <begin position="332"/>
        <end position="350"/>
    </location>
</feature>
<keyword evidence="1" id="KW-0472">Membrane</keyword>
<feature type="transmembrane region" description="Helical" evidence="1">
    <location>
        <begin position="233"/>
        <end position="254"/>
    </location>
</feature>
<accession>A0A554X8U8</accession>
<keyword evidence="1" id="KW-1133">Transmembrane helix</keyword>
<feature type="transmembrane region" description="Helical" evidence="1">
    <location>
        <begin position="12"/>
        <end position="28"/>
    </location>
</feature>
<dbReference type="AlphaFoldDB" id="A0A554X8U8"/>
<sequence length="565" mass="61770">MTADAARRLPRWVPWLLMIAYVLPGFVGRDPWRGDDLNAFAVMLDMAHGGPWWTPQVLGEAAKTLAWLPYWLGAWAMQALPLPGALAARVPFIALLGLTLAATWYATYRLACHPGAQPLRPAFGDDVPPGDYARALADGALLGLVATLGLARLAHEIAPSAAQLAFGAGLFYAVSLGLRAQAPQPARAAWEPLALWWLSAWGWALSGAPGLMALVSCAGLVWWRRAGVPWPRLWIAALGSIAAALAVWLLAAAAERATDLWRPYWHVWGNATAWVDGLRQLAWFWWPTAPFALWTLWRWRGRWREAHIGWPATVVALVLLVTLHDGGDERTLLHALPPLATLAAFALPTLRRGVNALIDWFAVLFFTGAAVLIWLIWVAMQTGVPPKPAANVARLVPGFEPTVEVALLLPAMAMSAAWLGVVLWRLGRHAPALWKGLVLSASGVTLNWVLLMTLWLPLLDWGLGQAPVSRRIAALIPAGDCVLVHGLDAARIAGLQYHGGLTVRRVTHPDADACRWLVANPADFPGLARAIDLAGWQLRTEVPRLRENREKWLVFERVERADAAL</sequence>
<feature type="transmembrane region" description="Helical" evidence="1">
    <location>
        <begin position="280"/>
        <end position="297"/>
    </location>
</feature>
<evidence type="ECO:0000313" key="2">
    <source>
        <dbReference type="EMBL" id="TSE32241.1"/>
    </source>
</evidence>
<gene>
    <name evidence="2" type="ORF">Tther_00027</name>
</gene>
<dbReference type="RefSeq" id="WP_143899626.1">
    <property type="nucleotide sequence ID" value="NZ_VJOL01000001.1"/>
</dbReference>
<feature type="transmembrane region" description="Helical" evidence="1">
    <location>
        <begin position="309"/>
        <end position="326"/>
    </location>
</feature>
<feature type="transmembrane region" description="Helical" evidence="1">
    <location>
        <begin position="405"/>
        <end position="424"/>
    </location>
</feature>
<evidence type="ECO:0008006" key="4">
    <source>
        <dbReference type="Google" id="ProtNLM"/>
    </source>
</evidence>
<name>A0A554X8U8_9BURK</name>
<proteinExistence type="predicted"/>
<keyword evidence="3" id="KW-1185">Reference proteome</keyword>
<keyword evidence="1" id="KW-0812">Transmembrane</keyword>
<dbReference type="EMBL" id="VJOL01000001">
    <property type="protein sequence ID" value="TSE32241.1"/>
    <property type="molecule type" value="Genomic_DNA"/>
</dbReference>
<feature type="transmembrane region" description="Helical" evidence="1">
    <location>
        <begin position="200"/>
        <end position="221"/>
    </location>
</feature>
<dbReference type="Proteomes" id="UP000318542">
    <property type="component" value="Unassembled WGS sequence"/>
</dbReference>
<evidence type="ECO:0000313" key="3">
    <source>
        <dbReference type="Proteomes" id="UP000318542"/>
    </source>
</evidence>
<feature type="transmembrane region" description="Helical" evidence="1">
    <location>
        <begin position="86"/>
        <end position="106"/>
    </location>
</feature>
<evidence type="ECO:0000256" key="1">
    <source>
        <dbReference type="SAM" id="Phobius"/>
    </source>
</evidence>